<gene>
    <name evidence="3" type="ORF">RIMI_LOCUS13428365</name>
</gene>
<feature type="domain" description="PSI" evidence="2">
    <location>
        <begin position="179"/>
        <end position="224"/>
    </location>
</feature>
<comment type="caution">
    <text evidence="3">The sequence shown here is derived from an EMBL/GenBank/DDBJ whole genome shotgun (WGS) entry which is preliminary data.</text>
</comment>
<protein>
    <recommendedName>
        <fullName evidence="2">PSI domain-containing protein</fullName>
    </recommendedName>
</protein>
<dbReference type="InterPro" id="IPR016186">
    <property type="entry name" value="C-type_lectin-like/link_sf"/>
</dbReference>
<dbReference type="EMBL" id="CAUEEQ010033151">
    <property type="protein sequence ID" value="CAJ0951384.1"/>
    <property type="molecule type" value="Genomic_DNA"/>
</dbReference>
<dbReference type="Proteomes" id="UP001176940">
    <property type="component" value="Unassembled WGS sequence"/>
</dbReference>
<evidence type="ECO:0000313" key="3">
    <source>
        <dbReference type="EMBL" id="CAJ0951384.1"/>
    </source>
</evidence>
<organism evidence="3 4">
    <name type="scientific">Ranitomeya imitator</name>
    <name type="common">mimic poison frog</name>
    <dbReference type="NCBI Taxonomy" id="111125"/>
    <lineage>
        <taxon>Eukaryota</taxon>
        <taxon>Metazoa</taxon>
        <taxon>Chordata</taxon>
        <taxon>Craniata</taxon>
        <taxon>Vertebrata</taxon>
        <taxon>Euteleostomi</taxon>
        <taxon>Amphibia</taxon>
        <taxon>Batrachia</taxon>
        <taxon>Anura</taxon>
        <taxon>Neobatrachia</taxon>
        <taxon>Hyloidea</taxon>
        <taxon>Dendrobatidae</taxon>
        <taxon>Dendrobatinae</taxon>
        <taxon>Ranitomeya</taxon>
    </lineage>
</organism>
<evidence type="ECO:0000259" key="2">
    <source>
        <dbReference type="SMART" id="SM00423"/>
    </source>
</evidence>
<reference evidence="3" key="1">
    <citation type="submission" date="2023-07" db="EMBL/GenBank/DDBJ databases">
        <authorList>
            <person name="Stuckert A."/>
        </authorList>
    </citation>
    <scope>NUCLEOTIDE SEQUENCE</scope>
</reference>
<sequence>MALAGKMAVNHRRFITKKIRRSSNVQRIRTVRDQNKDNERGVKCTAQEWMLPAVLSCDEWKVLQKPNLHRDVNRFGHSAVVSNGSSAPARYKASVVCGTGGYCVSWETAHASSSLSRAHCPNKSAPADDRCYKNTDCASCTANTNGCQWCDDKKCMSLSSNCSMSVKNYVKCYVRNEQICNKLTSCKSCSLNLNCQWDQRQQECQALPAHLCGEGWSHVGDACLRFNSSRDSYDNARVYCHNLSGSLASLTTPKEVDFVLDEMQKYTVQPISGIIPEIAFIWRQRLKRPSG</sequence>
<name>A0ABN9LYP6_9NEOB</name>
<proteinExistence type="predicted"/>
<dbReference type="SMART" id="SM00423">
    <property type="entry name" value="PSI"/>
    <property type="match status" value="2"/>
</dbReference>
<dbReference type="InterPro" id="IPR016187">
    <property type="entry name" value="CTDL_fold"/>
</dbReference>
<feature type="domain" description="PSI" evidence="2">
    <location>
        <begin position="130"/>
        <end position="173"/>
    </location>
</feature>
<dbReference type="SUPFAM" id="SSF56436">
    <property type="entry name" value="C-type lectin-like"/>
    <property type="match status" value="1"/>
</dbReference>
<keyword evidence="1" id="KW-0325">Glycoprotein</keyword>
<dbReference type="InterPro" id="IPR016201">
    <property type="entry name" value="PSI"/>
</dbReference>
<keyword evidence="4" id="KW-1185">Reference proteome</keyword>
<accession>A0ABN9LYP6</accession>
<evidence type="ECO:0000313" key="4">
    <source>
        <dbReference type="Proteomes" id="UP001176940"/>
    </source>
</evidence>
<dbReference type="Gene3D" id="3.10.100.10">
    <property type="entry name" value="Mannose-Binding Protein A, subunit A"/>
    <property type="match status" value="1"/>
</dbReference>
<evidence type="ECO:0000256" key="1">
    <source>
        <dbReference type="ARBA" id="ARBA00023180"/>
    </source>
</evidence>